<sequence>MTPPVPVPSKAAIHALRGLALGSSCALGLIVEDRRRRISTLKTAVDNNKKIRTSRQYHGATEALRQAVEDAAVLSGQDIHWHYDAGPSISLEHGQYRATTEVRRPSNTQTDARTVDKEERNSVAEHQAKQLAPQDGPKPRMNSSERTGPRIHAIRPSVGLTTSTDSGGWARPARLSKSATPADKIAEILDLPVPSIKTRLQEPGMLATYKAAFIAGTKMRGASKKKQKEKLNEQWLNVSEALCTYCQENELWQDAQEILGVVVGFGEVDETRFYAHNPFSVIDSLLRDLEADGDAVAGKLDLATRLFVANFEHEPALNIDKISQVAQDLIPRLLQYHQIRQAHQVYWRVLKQLDQTADFTAWFIERLSQYGDHKSVIKYFRLNFTKAATKYTTFETTVNRVLDSVEAMRGARAEPVARALLQCSRFGLTPKAEWLQRLLQSHWDRYQDLQKSHEFFHELVNLGLLSTLKHPESVYQFMVKFAALDGHSQVALYYYEETLKLAPHMRNDVWLNGCMTLTKAKHGCWDDVYLDYSEMRQYARSQPAAYSQAFVALLKVFLDSHTVAETEDFIQTYVEKMDVRLHRYVITLVANKYGEVHDYEGLLAWLQYCRSQGLELDAAFTNAILRNLRLKWKFPYRQLQRVYKRIRRLDLATVDLATTRIMHGAAMEEGNYAGTNIKKRLGTLGTSPSKLPYTFKSANERDVLHAMTEELLRGNPVRAVVIYKRALRFGMPWCPRCFRVAVKASLKRKGENFSITAKLISDTYAEGHDITGAASILIKSQITQFRGPFEEVMANLQSLTTRFESLGLTIESSVMTHAAIMSTQFKQHTRAVEFCRLAMEQSGATNPCFSRQSMRALLSAYWQTLDPVGLRWVVESLPSSPLAADKHAFHLLKSTRRHMLKWNPSSRVNEIIEILEDGIDRARQQRKVAIQVGSLMHNETLRIMSDAAGNIDLGRTEHGHRGQQTNHASDMEKTTLAPDMRTPASVQAYG</sequence>
<dbReference type="Proteomes" id="UP000030651">
    <property type="component" value="Unassembled WGS sequence"/>
</dbReference>
<name>W3X8G3_PESFW</name>
<dbReference type="HOGENOM" id="CLU_010895_0_0_1"/>
<dbReference type="GeneID" id="19269297"/>
<dbReference type="InParanoid" id="W3X8G3"/>
<dbReference type="RefSeq" id="XP_007831056.1">
    <property type="nucleotide sequence ID" value="XM_007832865.1"/>
</dbReference>
<feature type="region of interest" description="Disordered" evidence="1">
    <location>
        <begin position="98"/>
        <end position="177"/>
    </location>
</feature>
<evidence type="ECO:0000313" key="2">
    <source>
        <dbReference type="EMBL" id="ETS82408.1"/>
    </source>
</evidence>
<protein>
    <submittedName>
        <fullName evidence="2">Uncharacterized protein</fullName>
    </submittedName>
</protein>
<dbReference type="KEGG" id="pfy:PFICI_04284"/>
<feature type="region of interest" description="Disordered" evidence="1">
    <location>
        <begin position="952"/>
        <end position="990"/>
    </location>
</feature>
<feature type="compositionally biased region" description="Basic and acidic residues" evidence="1">
    <location>
        <begin position="113"/>
        <end position="128"/>
    </location>
</feature>
<organism evidence="2 3">
    <name type="scientific">Pestalotiopsis fici (strain W106-1 / CGMCC3.15140)</name>
    <dbReference type="NCBI Taxonomy" id="1229662"/>
    <lineage>
        <taxon>Eukaryota</taxon>
        <taxon>Fungi</taxon>
        <taxon>Dikarya</taxon>
        <taxon>Ascomycota</taxon>
        <taxon>Pezizomycotina</taxon>
        <taxon>Sordariomycetes</taxon>
        <taxon>Xylariomycetidae</taxon>
        <taxon>Amphisphaeriales</taxon>
        <taxon>Sporocadaceae</taxon>
        <taxon>Pestalotiopsis</taxon>
    </lineage>
</organism>
<dbReference type="EMBL" id="KI912111">
    <property type="protein sequence ID" value="ETS82408.1"/>
    <property type="molecule type" value="Genomic_DNA"/>
</dbReference>
<gene>
    <name evidence="2" type="ORF">PFICI_04284</name>
</gene>
<dbReference type="OMA" id="FSWLQFC"/>
<dbReference type="OrthoDB" id="185373at2759"/>
<accession>W3X8G3</accession>
<dbReference type="STRING" id="1229662.W3X8G3"/>
<proteinExistence type="predicted"/>
<dbReference type="eggNOG" id="ENOG502T09I">
    <property type="taxonomic scope" value="Eukaryota"/>
</dbReference>
<keyword evidence="3" id="KW-1185">Reference proteome</keyword>
<evidence type="ECO:0000256" key="1">
    <source>
        <dbReference type="SAM" id="MobiDB-lite"/>
    </source>
</evidence>
<dbReference type="AlphaFoldDB" id="W3X8G3"/>
<evidence type="ECO:0000313" key="3">
    <source>
        <dbReference type="Proteomes" id="UP000030651"/>
    </source>
</evidence>
<reference evidence="3" key="1">
    <citation type="journal article" date="2015" name="BMC Genomics">
        <title>Genomic and transcriptomic analysis of the endophytic fungus Pestalotiopsis fici reveals its lifestyle and high potential for synthesis of natural products.</title>
        <authorList>
            <person name="Wang X."/>
            <person name="Zhang X."/>
            <person name="Liu L."/>
            <person name="Xiang M."/>
            <person name="Wang W."/>
            <person name="Sun X."/>
            <person name="Che Y."/>
            <person name="Guo L."/>
            <person name="Liu G."/>
            <person name="Guo L."/>
            <person name="Wang C."/>
            <person name="Yin W.B."/>
            <person name="Stadler M."/>
            <person name="Zhang X."/>
            <person name="Liu X."/>
        </authorList>
    </citation>
    <scope>NUCLEOTIDE SEQUENCE [LARGE SCALE GENOMIC DNA]</scope>
    <source>
        <strain evidence="3">W106-1 / CGMCC3.15140</strain>
    </source>
</reference>